<feature type="compositionally biased region" description="Basic and acidic residues" evidence="3">
    <location>
        <begin position="320"/>
        <end position="330"/>
    </location>
</feature>
<dbReference type="PANTHER" id="PTHR43976:SF16">
    <property type="entry name" value="SHORT-CHAIN DEHYDROGENASE_REDUCTASE FAMILY PROTEIN"/>
    <property type="match status" value="1"/>
</dbReference>
<dbReference type="InterPro" id="IPR051911">
    <property type="entry name" value="SDR_oxidoreductase"/>
</dbReference>
<organism evidence="4 5">
    <name type="scientific">Candidatus Spyradosoma merdigallinarum</name>
    <dbReference type="NCBI Taxonomy" id="2840950"/>
    <lineage>
        <taxon>Bacteria</taxon>
        <taxon>Pseudomonadati</taxon>
        <taxon>Verrucomicrobiota</taxon>
        <taxon>Opitutia</taxon>
        <taxon>Opitutia incertae sedis</taxon>
        <taxon>Candidatus Spyradosoma</taxon>
    </lineage>
</organism>
<protein>
    <submittedName>
        <fullName evidence="4">SDR family NAD(P)-dependent oxidoreductase</fullName>
    </submittedName>
</protein>
<dbReference type="PANTHER" id="PTHR43976">
    <property type="entry name" value="SHORT CHAIN DEHYDROGENASE"/>
    <property type="match status" value="1"/>
</dbReference>
<dbReference type="InterPro" id="IPR002347">
    <property type="entry name" value="SDR_fam"/>
</dbReference>
<comment type="caution">
    <text evidence="4">The sequence shown here is derived from an EMBL/GenBank/DDBJ whole genome shotgun (WGS) entry which is preliminary data.</text>
</comment>
<dbReference type="SUPFAM" id="SSF51735">
    <property type="entry name" value="NAD(P)-binding Rossmann-fold domains"/>
    <property type="match status" value="1"/>
</dbReference>
<dbReference type="EMBL" id="DVOG01000103">
    <property type="protein sequence ID" value="HIV04298.1"/>
    <property type="molecule type" value="Genomic_DNA"/>
</dbReference>
<feature type="compositionally biased region" description="Basic and acidic residues" evidence="3">
    <location>
        <begin position="263"/>
        <end position="278"/>
    </location>
</feature>
<name>A0A9D1T0Z2_9BACT</name>
<reference evidence="4" key="2">
    <citation type="journal article" date="2021" name="PeerJ">
        <title>Extensive microbial diversity within the chicken gut microbiome revealed by metagenomics and culture.</title>
        <authorList>
            <person name="Gilroy R."/>
            <person name="Ravi A."/>
            <person name="Getino M."/>
            <person name="Pursley I."/>
            <person name="Horton D.L."/>
            <person name="Alikhan N.F."/>
            <person name="Baker D."/>
            <person name="Gharbi K."/>
            <person name="Hall N."/>
            <person name="Watson M."/>
            <person name="Adriaenssens E.M."/>
            <person name="Foster-Nyarko E."/>
            <person name="Jarju S."/>
            <person name="Secka A."/>
            <person name="Antonio M."/>
            <person name="Oren A."/>
            <person name="Chaudhuri R.R."/>
            <person name="La Ragione R."/>
            <person name="Hildebrand F."/>
            <person name="Pallen M.J."/>
        </authorList>
    </citation>
    <scope>NUCLEOTIDE SEQUENCE</scope>
    <source>
        <strain evidence="4">10669</strain>
    </source>
</reference>
<keyword evidence="2" id="KW-0560">Oxidoreductase</keyword>
<accession>A0A9D1T0Z2</accession>
<evidence type="ECO:0000313" key="4">
    <source>
        <dbReference type="EMBL" id="HIV04298.1"/>
    </source>
</evidence>
<dbReference type="Proteomes" id="UP000886812">
    <property type="component" value="Unassembled WGS sequence"/>
</dbReference>
<gene>
    <name evidence="4" type="ORF">IAC75_04005</name>
</gene>
<evidence type="ECO:0000256" key="3">
    <source>
        <dbReference type="SAM" id="MobiDB-lite"/>
    </source>
</evidence>
<dbReference type="AlphaFoldDB" id="A0A9D1T0Z2"/>
<feature type="non-terminal residue" evidence="4">
    <location>
        <position position="336"/>
    </location>
</feature>
<proteinExistence type="inferred from homology"/>
<comment type="similarity">
    <text evidence="1">Belongs to the short-chain dehydrogenases/reductases (SDR) family.</text>
</comment>
<dbReference type="InterPro" id="IPR036291">
    <property type="entry name" value="NAD(P)-bd_dom_sf"/>
</dbReference>
<sequence>MDTVIITGANGEPALSIARRLCELGMRVCALAGTIPDAGLGPDEFVPVPCDPTSPESVEAAVNAVLQKEKRIAGIVLAGQYLSEERFEAVSAEEIRLALNAQLVAPLCAVRLVLPSLIENRGHAIVVSPGAGTGAARALNAAADAATRAFAGALFAELRDTGVKTCHILLQGNEGAPDPAARFTTAPQSRIHADIVADAVETVFRLRENNALTQMILRPQATRETPHIPVSAEPKIRALQAVQLPPAKNFPPEETPIPTPRYRRPDYAPKKVELPAGEREDDGFADDYVDPELRYLLKNPQQNRQPPQPRENGDGNGAPAERENSGGRESRNRRRR</sequence>
<feature type="compositionally biased region" description="Acidic residues" evidence="3">
    <location>
        <begin position="279"/>
        <end position="290"/>
    </location>
</feature>
<evidence type="ECO:0000313" key="5">
    <source>
        <dbReference type="Proteomes" id="UP000886812"/>
    </source>
</evidence>
<dbReference type="Pfam" id="PF00106">
    <property type="entry name" value="adh_short"/>
    <property type="match status" value="1"/>
</dbReference>
<feature type="region of interest" description="Disordered" evidence="3">
    <location>
        <begin position="244"/>
        <end position="336"/>
    </location>
</feature>
<dbReference type="Gene3D" id="3.40.50.720">
    <property type="entry name" value="NAD(P)-binding Rossmann-like Domain"/>
    <property type="match status" value="1"/>
</dbReference>
<dbReference type="GO" id="GO:0016491">
    <property type="term" value="F:oxidoreductase activity"/>
    <property type="evidence" value="ECO:0007669"/>
    <property type="project" value="UniProtKB-KW"/>
</dbReference>
<evidence type="ECO:0000256" key="2">
    <source>
        <dbReference type="ARBA" id="ARBA00023002"/>
    </source>
</evidence>
<reference evidence="4" key="1">
    <citation type="submission" date="2020-10" db="EMBL/GenBank/DDBJ databases">
        <authorList>
            <person name="Gilroy R."/>
        </authorList>
    </citation>
    <scope>NUCLEOTIDE SEQUENCE</scope>
    <source>
        <strain evidence="4">10669</strain>
    </source>
</reference>
<evidence type="ECO:0000256" key="1">
    <source>
        <dbReference type="ARBA" id="ARBA00006484"/>
    </source>
</evidence>